<protein>
    <submittedName>
        <fullName evidence="4">Glucose 1-dehydrogenase</fullName>
    </submittedName>
</protein>
<reference evidence="5" key="1">
    <citation type="journal article" date="2019" name="Int. J. Syst. Evol. Microbiol.">
        <title>The Global Catalogue of Microorganisms (GCM) 10K type strain sequencing project: providing services to taxonomists for standard genome sequencing and annotation.</title>
        <authorList>
            <consortium name="The Broad Institute Genomics Platform"/>
            <consortium name="The Broad Institute Genome Sequencing Center for Infectious Disease"/>
            <person name="Wu L."/>
            <person name="Ma J."/>
        </authorList>
    </citation>
    <scope>NUCLEOTIDE SEQUENCE [LARGE SCALE GENOMIC DNA]</scope>
    <source>
        <strain evidence="5">JCM 18532</strain>
    </source>
</reference>
<sequence length="246" mass="25693">MQRFEDRVVLVTGGTRGLGRACALRLADEGADLVIAGRDLGAGRRVADEIRARGRRALPLALDVTDPASVDRVLAELLLTFGRLDAAVNNAGVSPPPQLLADYDDAVWDESVAVNLRGVYLCLRRELAHFVAHGGGAVVNVASYAGRQVHVAGVASYAAAKHAVDGLTKAAARDHAAHGIRINAVGPGHLRTRMTERLDEAATAARIPMGRIADPAEIAGVVAFLLSNDASFVTGQMIVADGGLSI</sequence>
<evidence type="ECO:0000313" key="5">
    <source>
        <dbReference type="Proteomes" id="UP001499882"/>
    </source>
</evidence>
<comment type="similarity">
    <text evidence="1">Belongs to the short-chain dehydrogenases/reductases (SDR) family.</text>
</comment>
<dbReference type="Gene3D" id="3.40.50.720">
    <property type="entry name" value="NAD(P)-binding Rossmann-like Domain"/>
    <property type="match status" value="1"/>
</dbReference>
<dbReference type="InterPro" id="IPR002347">
    <property type="entry name" value="SDR_fam"/>
</dbReference>
<dbReference type="Pfam" id="PF13561">
    <property type="entry name" value="adh_short_C2"/>
    <property type="match status" value="1"/>
</dbReference>
<dbReference type="PRINTS" id="PR00080">
    <property type="entry name" value="SDRFAMILY"/>
</dbReference>
<evidence type="ECO:0000256" key="1">
    <source>
        <dbReference type="ARBA" id="ARBA00006484"/>
    </source>
</evidence>
<keyword evidence="2" id="KW-0560">Oxidoreductase</keyword>
<gene>
    <name evidence="4" type="ORF">GCM10023350_30570</name>
</gene>
<dbReference type="PANTHER" id="PTHR42760">
    <property type="entry name" value="SHORT-CHAIN DEHYDROGENASES/REDUCTASES FAMILY MEMBER"/>
    <property type="match status" value="1"/>
</dbReference>
<dbReference type="SMART" id="SM00822">
    <property type="entry name" value="PKS_KR"/>
    <property type="match status" value="1"/>
</dbReference>
<dbReference type="EMBL" id="BAABKN010000019">
    <property type="protein sequence ID" value="GAA4743720.1"/>
    <property type="molecule type" value="Genomic_DNA"/>
</dbReference>
<evidence type="ECO:0000313" key="4">
    <source>
        <dbReference type="EMBL" id="GAA4743720.1"/>
    </source>
</evidence>
<evidence type="ECO:0000259" key="3">
    <source>
        <dbReference type="SMART" id="SM00822"/>
    </source>
</evidence>
<accession>A0ABP8Z1E9</accession>
<keyword evidence="5" id="KW-1185">Reference proteome</keyword>
<organism evidence="4 5">
    <name type="scientific">Nocardioides endophyticus</name>
    <dbReference type="NCBI Taxonomy" id="1353775"/>
    <lineage>
        <taxon>Bacteria</taxon>
        <taxon>Bacillati</taxon>
        <taxon>Actinomycetota</taxon>
        <taxon>Actinomycetes</taxon>
        <taxon>Propionibacteriales</taxon>
        <taxon>Nocardioidaceae</taxon>
        <taxon>Nocardioides</taxon>
    </lineage>
</organism>
<dbReference type="PANTHER" id="PTHR42760:SF133">
    <property type="entry name" value="3-OXOACYL-[ACYL-CARRIER-PROTEIN] REDUCTASE"/>
    <property type="match status" value="1"/>
</dbReference>
<dbReference type="InterPro" id="IPR057326">
    <property type="entry name" value="KR_dom"/>
</dbReference>
<dbReference type="SUPFAM" id="SSF51735">
    <property type="entry name" value="NAD(P)-binding Rossmann-fold domains"/>
    <property type="match status" value="1"/>
</dbReference>
<evidence type="ECO:0000256" key="2">
    <source>
        <dbReference type="ARBA" id="ARBA00023002"/>
    </source>
</evidence>
<dbReference type="PRINTS" id="PR00081">
    <property type="entry name" value="GDHRDH"/>
</dbReference>
<dbReference type="Proteomes" id="UP001499882">
    <property type="component" value="Unassembled WGS sequence"/>
</dbReference>
<dbReference type="InterPro" id="IPR036291">
    <property type="entry name" value="NAD(P)-bd_dom_sf"/>
</dbReference>
<dbReference type="RefSeq" id="WP_345527682.1">
    <property type="nucleotide sequence ID" value="NZ_BAABKN010000019.1"/>
</dbReference>
<dbReference type="CDD" id="cd05233">
    <property type="entry name" value="SDR_c"/>
    <property type="match status" value="1"/>
</dbReference>
<feature type="domain" description="Ketoreductase" evidence="3">
    <location>
        <begin position="7"/>
        <end position="188"/>
    </location>
</feature>
<name>A0ABP8Z1E9_9ACTN</name>
<comment type="caution">
    <text evidence="4">The sequence shown here is derived from an EMBL/GenBank/DDBJ whole genome shotgun (WGS) entry which is preliminary data.</text>
</comment>
<proteinExistence type="inferred from homology"/>